<comment type="subcellular location">
    <subcellularLocation>
        <location evidence="1">Cell membrane</location>
        <topology evidence="1">Multi-pass membrane protein</topology>
    </subcellularLocation>
    <subcellularLocation>
        <location evidence="8">Membrane</location>
        <topology evidence="8">Multi-pass membrane protein</topology>
    </subcellularLocation>
</comment>
<evidence type="ECO:0000259" key="11">
    <source>
        <dbReference type="Pfam" id="PF01618"/>
    </source>
</evidence>
<dbReference type="Proteomes" id="UP000002019">
    <property type="component" value="Chromosome"/>
</dbReference>
<feature type="transmembrane region" description="Helical" evidence="10">
    <location>
        <begin position="84"/>
        <end position="112"/>
    </location>
</feature>
<keyword evidence="5 8" id="KW-0653">Protein transport</keyword>
<evidence type="ECO:0000256" key="9">
    <source>
        <dbReference type="SAM" id="Coils"/>
    </source>
</evidence>
<dbReference type="GO" id="GO:0017038">
    <property type="term" value="P:protein import"/>
    <property type="evidence" value="ECO:0007669"/>
    <property type="project" value="TreeGrafter"/>
</dbReference>
<evidence type="ECO:0000256" key="7">
    <source>
        <dbReference type="ARBA" id="ARBA00023136"/>
    </source>
</evidence>
<evidence type="ECO:0000256" key="1">
    <source>
        <dbReference type="ARBA" id="ARBA00004651"/>
    </source>
</evidence>
<evidence type="ECO:0000256" key="10">
    <source>
        <dbReference type="SAM" id="Phobius"/>
    </source>
</evidence>
<name>B0VHP8_CLOAI</name>
<feature type="domain" description="MotA/TolQ/ExbB proton channel" evidence="11">
    <location>
        <begin position="17"/>
        <end position="127"/>
    </location>
</feature>
<dbReference type="STRING" id="459349.CLOAM0991"/>
<keyword evidence="4 10" id="KW-0812">Transmembrane</keyword>
<keyword evidence="7 10" id="KW-0472">Membrane</keyword>
<dbReference type="InterPro" id="IPR050790">
    <property type="entry name" value="ExbB/TolQ_transport"/>
</dbReference>
<keyword evidence="2 8" id="KW-0813">Transport</keyword>
<dbReference type="KEGG" id="caci:CLOAM0991"/>
<gene>
    <name evidence="12" type="ordered locus">CLOAM0991</name>
</gene>
<evidence type="ECO:0000256" key="6">
    <source>
        <dbReference type="ARBA" id="ARBA00022989"/>
    </source>
</evidence>
<dbReference type="eggNOG" id="COG0811">
    <property type="taxonomic scope" value="Bacteria"/>
</dbReference>
<evidence type="ECO:0000313" key="12">
    <source>
        <dbReference type="EMBL" id="CAO80863.1"/>
    </source>
</evidence>
<keyword evidence="3" id="KW-1003">Cell membrane</keyword>
<evidence type="ECO:0000313" key="13">
    <source>
        <dbReference type="Proteomes" id="UP000002019"/>
    </source>
</evidence>
<feature type="transmembrane region" description="Helical" evidence="10">
    <location>
        <begin position="45"/>
        <end position="72"/>
    </location>
</feature>
<keyword evidence="6 10" id="KW-1133">Transmembrane helix</keyword>
<evidence type="ECO:0000256" key="3">
    <source>
        <dbReference type="ARBA" id="ARBA00022475"/>
    </source>
</evidence>
<feature type="coiled-coil region" evidence="9">
    <location>
        <begin position="109"/>
        <end position="136"/>
    </location>
</feature>
<dbReference type="PANTHER" id="PTHR30625">
    <property type="entry name" value="PROTEIN TOLQ"/>
    <property type="match status" value="1"/>
</dbReference>
<keyword evidence="13" id="KW-1185">Reference proteome</keyword>
<sequence length="145" mass="15902">MHKSECPMGLMLDKLFNNESDDLDLINQSMEATANLELHRLEKGLGWLSTFAAIAPLIGFLGTVIGMVNVFMKIQAASQSGVDISMLAGGIWVALLTTVGGLIVGIATIIFYNDLVQKLENIVKDMQENAVEYIIKYKKLKQGKL</sequence>
<comment type="similarity">
    <text evidence="8">Belongs to the exbB/tolQ family.</text>
</comment>
<keyword evidence="9" id="KW-0175">Coiled coil</keyword>
<dbReference type="PANTHER" id="PTHR30625:SF15">
    <property type="entry name" value="BIOPOLYMER TRANSPORT PROTEIN EXBB"/>
    <property type="match status" value="1"/>
</dbReference>
<protein>
    <submittedName>
        <fullName evidence="12">MotA/TolQ/ExbB proton channel family protein</fullName>
    </submittedName>
</protein>
<proteinExistence type="inferred from homology"/>
<evidence type="ECO:0000256" key="8">
    <source>
        <dbReference type="RuleBase" id="RU004057"/>
    </source>
</evidence>
<dbReference type="GO" id="GO:0005886">
    <property type="term" value="C:plasma membrane"/>
    <property type="evidence" value="ECO:0007669"/>
    <property type="project" value="UniProtKB-SubCell"/>
</dbReference>
<evidence type="ECO:0000256" key="2">
    <source>
        <dbReference type="ARBA" id="ARBA00022448"/>
    </source>
</evidence>
<dbReference type="HOGENOM" id="CLU_053325_4_5_0"/>
<organism evidence="12 13">
    <name type="scientific">Cloacimonas acidaminovorans (strain Evry)</name>
    <dbReference type="NCBI Taxonomy" id="459349"/>
    <lineage>
        <taxon>Bacteria</taxon>
        <taxon>Pseudomonadati</taxon>
        <taxon>Candidatus Cloacimonadota</taxon>
        <taxon>Candidatus Cloacimonadia</taxon>
        <taxon>Candidatus Cloacimonadales</taxon>
        <taxon>Candidatus Cloacimonadaceae</taxon>
        <taxon>Candidatus Cloacimonas</taxon>
    </lineage>
</organism>
<dbReference type="EMBL" id="CU466930">
    <property type="protein sequence ID" value="CAO80863.1"/>
    <property type="molecule type" value="Genomic_DNA"/>
</dbReference>
<reference evidence="12 13" key="1">
    <citation type="journal article" date="2008" name="J. Bacteriol.">
        <title>'Candidatus Cloacamonas acidaminovorans': genome sequence reconstruction provides a first glimpse of a new bacterial division.</title>
        <authorList>
            <person name="Pelletier E."/>
            <person name="Kreimeyer A."/>
            <person name="Bocs S."/>
            <person name="Rouy Z."/>
            <person name="Gyapay G."/>
            <person name="Chouari R."/>
            <person name="Riviere D."/>
            <person name="Ganesan A."/>
            <person name="Daegelen P."/>
            <person name="Sghir A."/>
            <person name="Cohen G.N."/>
            <person name="Medigue C."/>
            <person name="Weissenbach J."/>
            <person name="Le Paslier D."/>
        </authorList>
    </citation>
    <scope>NUCLEOTIDE SEQUENCE [LARGE SCALE GENOMIC DNA]</scope>
    <source>
        <strain evidence="13">Evry</strain>
    </source>
</reference>
<evidence type="ECO:0000256" key="5">
    <source>
        <dbReference type="ARBA" id="ARBA00022927"/>
    </source>
</evidence>
<dbReference type="Pfam" id="PF01618">
    <property type="entry name" value="MotA_ExbB"/>
    <property type="match status" value="1"/>
</dbReference>
<evidence type="ECO:0000256" key="4">
    <source>
        <dbReference type="ARBA" id="ARBA00022692"/>
    </source>
</evidence>
<dbReference type="InterPro" id="IPR002898">
    <property type="entry name" value="MotA_ExbB_proton_chnl"/>
</dbReference>
<dbReference type="AlphaFoldDB" id="B0VHP8"/>
<accession>B0VHP8</accession>